<name>A0ABM1NHZ1_NICVS</name>
<dbReference type="PANTHER" id="PTHR11857">
    <property type="entry name" value="ODORANT BINDING PROTEIN-RELATED"/>
    <property type="match status" value="1"/>
</dbReference>
<dbReference type="Pfam" id="PF01395">
    <property type="entry name" value="PBP_GOBP"/>
    <property type="match status" value="1"/>
</dbReference>
<proteinExistence type="inferred from homology"/>
<reference evidence="7" key="1">
    <citation type="submission" date="2025-08" db="UniProtKB">
        <authorList>
            <consortium name="RefSeq"/>
        </authorList>
    </citation>
    <scope>IDENTIFICATION</scope>
    <source>
        <tissue evidence="7">Whole Larva</tissue>
    </source>
</reference>
<evidence type="ECO:0000256" key="2">
    <source>
        <dbReference type="ARBA" id="ARBA00008098"/>
    </source>
</evidence>
<dbReference type="InterPro" id="IPR036728">
    <property type="entry name" value="PBP_GOBP_sf"/>
</dbReference>
<dbReference type="GeneID" id="108569410"/>
<keyword evidence="6" id="KW-1185">Reference proteome</keyword>
<dbReference type="Gene3D" id="1.10.238.20">
    <property type="entry name" value="Pheromone/general odorant binding protein domain"/>
    <property type="match status" value="1"/>
</dbReference>
<sequence>MKTAFLVFIVSMTFVCAEKLRYSSEFVDVIDAARRDCALKENVDIQLLSLLDDIKDLPSRETLKCLSFCVIRKLNLVNSQSILSYDKTIQLFDDPDMIAEVSASYIKCDFKEKEMNTCDDGYDIHKCLLVNV</sequence>
<dbReference type="RefSeq" id="XP_017786441.1">
    <property type="nucleotide sequence ID" value="XM_017930952.1"/>
</dbReference>
<comment type="similarity">
    <text evidence="2">Belongs to the PBP/GOBP family.</text>
</comment>
<evidence type="ECO:0000313" key="7">
    <source>
        <dbReference type="RefSeq" id="XP_017786441.1"/>
    </source>
</evidence>
<feature type="signal peptide" evidence="5">
    <location>
        <begin position="1"/>
        <end position="17"/>
    </location>
</feature>
<dbReference type="Proteomes" id="UP000695000">
    <property type="component" value="Unplaced"/>
</dbReference>
<evidence type="ECO:0000256" key="4">
    <source>
        <dbReference type="ARBA" id="ARBA00022729"/>
    </source>
</evidence>
<accession>A0ABM1NHZ1</accession>
<organism evidence="6 7">
    <name type="scientific">Nicrophorus vespilloides</name>
    <name type="common">Boreal carrion beetle</name>
    <dbReference type="NCBI Taxonomy" id="110193"/>
    <lineage>
        <taxon>Eukaryota</taxon>
        <taxon>Metazoa</taxon>
        <taxon>Ecdysozoa</taxon>
        <taxon>Arthropoda</taxon>
        <taxon>Hexapoda</taxon>
        <taxon>Insecta</taxon>
        <taxon>Pterygota</taxon>
        <taxon>Neoptera</taxon>
        <taxon>Endopterygota</taxon>
        <taxon>Coleoptera</taxon>
        <taxon>Polyphaga</taxon>
        <taxon>Staphyliniformia</taxon>
        <taxon>Silphidae</taxon>
        <taxon>Nicrophorinae</taxon>
        <taxon>Nicrophorus</taxon>
    </lineage>
</organism>
<dbReference type="PANTHER" id="PTHR11857:SF43">
    <property type="entry name" value="GEO07291P1-RELATED"/>
    <property type="match status" value="1"/>
</dbReference>
<dbReference type="InterPro" id="IPR006170">
    <property type="entry name" value="PBP/GOBP"/>
</dbReference>
<dbReference type="SUPFAM" id="SSF47565">
    <property type="entry name" value="Insect pheromone/odorant-binding proteins"/>
    <property type="match status" value="1"/>
</dbReference>
<protein>
    <submittedName>
        <fullName evidence="7">Uncharacterized protein LOC108569410 isoform X2</fullName>
    </submittedName>
</protein>
<dbReference type="SMART" id="SM00708">
    <property type="entry name" value="PhBP"/>
    <property type="match status" value="1"/>
</dbReference>
<keyword evidence="3" id="KW-0964">Secreted</keyword>
<keyword evidence="4 5" id="KW-0732">Signal</keyword>
<gene>
    <name evidence="7" type="primary">LOC108569410</name>
</gene>
<evidence type="ECO:0000256" key="1">
    <source>
        <dbReference type="ARBA" id="ARBA00004613"/>
    </source>
</evidence>
<evidence type="ECO:0000313" key="6">
    <source>
        <dbReference type="Proteomes" id="UP000695000"/>
    </source>
</evidence>
<comment type="subcellular location">
    <subcellularLocation>
        <location evidence="1">Secreted</location>
    </subcellularLocation>
</comment>
<evidence type="ECO:0000256" key="5">
    <source>
        <dbReference type="SAM" id="SignalP"/>
    </source>
</evidence>
<feature type="chain" id="PRO_5045666763" evidence="5">
    <location>
        <begin position="18"/>
        <end position="132"/>
    </location>
</feature>
<dbReference type="CDD" id="cd23992">
    <property type="entry name" value="PBP_GOBP"/>
    <property type="match status" value="1"/>
</dbReference>
<evidence type="ECO:0000256" key="3">
    <source>
        <dbReference type="ARBA" id="ARBA00022525"/>
    </source>
</evidence>